<dbReference type="GO" id="GO:0016020">
    <property type="term" value="C:membrane"/>
    <property type="evidence" value="ECO:0007669"/>
    <property type="project" value="UniProtKB-SubCell"/>
</dbReference>
<gene>
    <name evidence="6" type="ORF">TNIN_318451</name>
</gene>
<name>A0A8X6XVI6_9ARAC</name>
<dbReference type="SMART" id="SM00181">
    <property type="entry name" value="EGF"/>
    <property type="match status" value="2"/>
</dbReference>
<organism evidence="6 7">
    <name type="scientific">Trichonephila inaurata madagascariensis</name>
    <dbReference type="NCBI Taxonomy" id="2747483"/>
    <lineage>
        <taxon>Eukaryota</taxon>
        <taxon>Metazoa</taxon>
        <taxon>Ecdysozoa</taxon>
        <taxon>Arthropoda</taxon>
        <taxon>Chelicerata</taxon>
        <taxon>Arachnida</taxon>
        <taxon>Araneae</taxon>
        <taxon>Araneomorphae</taxon>
        <taxon>Entelegynae</taxon>
        <taxon>Araneoidea</taxon>
        <taxon>Nephilidae</taxon>
        <taxon>Trichonephila</taxon>
        <taxon>Trichonephila inaurata</taxon>
    </lineage>
</organism>
<dbReference type="GO" id="GO:0048513">
    <property type="term" value="P:animal organ development"/>
    <property type="evidence" value="ECO:0007669"/>
    <property type="project" value="UniProtKB-ARBA"/>
</dbReference>
<evidence type="ECO:0008006" key="8">
    <source>
        <dbReference type="Google" id="ProtNLM"/>
    </source>
</evidence>
<evidence type="ECO:0000256" key="2">
    <source>
        <dbReference type="PROSITE-ProRule" id="PRU00076"/>
    </source>
</evidence>
<keyword evidence="2" id="KW-0245">EGF-like domain</keyword>
<dbReference type="OrthoDB" id="6515763at2759"/>
<evidence type="ECO:0000259" key="4">
    <source>
        <dbReference type="PROSITE" id="PS50025"/>
    </source>
</evidence>
<evidence type="ECO:0000313" key="7">
    <source>
        <dbReference type="Proteomes" id="UP000886998"/>
    </source>
</evidence>
<feature type="domain" description="EGF-like" evidence="5">
    <location>
        <begin position="313"/>
        <end position="348"/>
    </location>
</feature>
<dbReference type="CDD" id="cd00054">
    <property type="entry name" value="EGF_CA"/>
    <property type="match status" value="2"/>
</dbReference>
<feature type="domain" description="Laminin G" evidence="4">
    <location>
        <begin position="94"/>
        <end position="316"/>
    </location>
</feature>
<proteinExistence type="predicted"/>
<feature type="disulfide bond" evidence="2">
    <location>
        <begin position="338"/>
        <end position="347"/>
    </location>
</feature>
<dbReference type="InterPro" id="IPR001881">
    <property type="entry name" value="EGF-like_Ca-bd_dom"/>
</dbReference>
<keyword evidence="1 2" id="KW-1015">Disulfide bond</keyword>
<keyword evidence="7" id="KW-1185">Reference proteome</keyword>
<evidence type="ECO:0000256" key="1">
    <source>
        <dbReference type="ARBA" id="ARBA00023157"/>
    </source>
</evidence>
<dbReference type="InterPro" id="IPR013320">
    <property type="entry name" value="ConA-like_dom_sf"/>
</dbReference>
<dbReference type="Gene3D" id="2.10.25.10">
    <property type="entry name" value="Laminin"/>
    <property type="match status" value="2"/>
</dbReference>
<dbReference type="PROSITE" id="PS50026">
    <property type="entry name" value="EGF_3"/>
    <property type="match status" value="2"/>
</dbReference>
<feature type="domain" description="EGF-like" evidence="5">
    <location>
        <begin position="52"/>
        <end position="89"/>
    </location>
</feature>
<comment type="caution">
    <text evidence="6">The sequence shown here is derived from an EMBL/GenBank/DDBJ whole genome shotgun (WGS) entry which is preliminary data.</text>
</comment>
<dbReference type="InterPro" id="IPR001791">
    <property type="entry name" value="Laminin_G"/>
</dbReference>
<feature type="disulfide bond" evidence="2">
    <location>
        <begin position="79"/>
        <end position="88"/>
    </location>
</feature>
<dbReference type="Proteomes" id="UP000886998">
    <property type="component" value="Unassembled WGS sequence"/>
</dbReference>
<dbReference type="PANTHER" id="PTHR15036">
    <property type="entry name" value="PIKACHURIN-LIKE PROTEIN"/>
    <property type="match status" value="1"/>
</dbReference>
<comment type="caution">
    <text evidence="2">Lacks conserved residue(s) required for the propagation of feature annotation.</text>
</comment>
<dbReference type="Pfam" id="PF00054">
    <property type="entry name" value="Laminin_G_1"/>
    <property type="match status" value="3"/>
</dbReference>
<dbReference type="InterPro" id="IPR050372">
    <property type="entry name" value="Neurexin-related_CASP"/>
</dbReference>
<dbReference type="PANTHER" id="PTHR15036:SF85">
    <property type="entry name" value="SP2353, ISOFORM A"/>
    <property type="match status" value="1"/>
</dbReference>
<dbReference type="PROSITE" id="PS01186">
    <property type="entry name" value="EGF_2"/>
    <property type="match status" value="2"/>
</dbReference>
<evidence type="ECO:0000259" key="5">
    <source>
        <dbReference type="PROSITE" id="PS50026"/>
    </source>
</evidence>
<dbReference type="PROSITE" id="PS00022">
    <property type="entry name" value="EGF_1"/>
    <property type="match status" value="2"/>
</dbReference>
<dbReference type="EMBL" id="BMAV01012601">
    <property type="protein sequence ID" value="GFY59395.1"/>
    <property type="molecule type" value="Genomic_DNA"/>
</dbReference>
<feature type="disulfide bond" evidence="3">
    <location>
        <begin position="508"/>
        <end position="535"/>
    </location>
</feature>
<dbReference type="Gene3D" id="2.60.120.200">
    <property type="match status" value="2"/>
</dbReference>
<dbReference type="InterPro" id="IPR000742">
    <property type="entry name" value="EGF"/>
</dbReference>
<dbReference type="PROSITE" id="PS50025">
    <property type="entry name" value="LAM_G_DOMAIN"/>
    <property type="match status" value="2"/>
</dbReference>
<evidence type="ECO:0000313" key="6">
    <source>
        <dbReference type="EMBL" id="GFY59395.1"/>
    </source>
</evidence>
<dbReference type="AlphaFoldDB" id="A0A8X6XVI6"/>
<dbReference type="SUPFAM" id="SSF49899">
    <property type="entry name" value="Concanavalin A-like lectins/glucanases"/>
    <property type="match status" value="3"/>
</dbReference>
<feature type="domain" description="Laminin G" evidence="4">
    <location>
        <begin position="355"/>
        <end position="535"/>
    </location>
</feature>
<reference evidence="6" key="1">
    <citation type="submission" date="2020-08" db="EMBL/GenBank/DDBJ databases">
        <title>Multicomponent nature underlies the extraordinary mechanical properties of spider dragline silk.</title>
        <authorList>
            <person name="Kono N."/>
            <person name="Nakamura H."/>
            <person name="Mori M."/>
            <person name="Yoshida Y."/>
            <person name="Ohtoshi R."/>
            <person name="Malay A.D."/>
            <person name="Moran D.A.P."/>
            <person name="Tomita M."/>
            <person name="Numata K."/>
            <person name="Arakawa K."/>
        </authorList>
    </citation>
    <scope>NUCLEOTIDE SEQUENCE</scope>
</reference>
<dbReference type="SMART" id="SM00179">
    <property type="entry name" value="EGF_CA"/>
    <property type="match status" value="2"/>
</dbReference>
<sequence length="536" mass="58745">MTIDLVSTSKVFLEIVNGTGIAFARIELLAKLFGQIASKVAEEFISLLDECSADVCSEVTCLNGGQCVATSPDYGVCLCPLGFIGDKCESAMKLIVPLFNGSSYLQYPGLGNTVLSFIELEIIFKPYRPNGVLFYNGYKMDGTGDFISLNLVNGYLEFRFDLGTGAAVIRSERETMRDIPRFKYIAFLAESFRSFIRHLLLDFVYPTTLENCRSEEPLAVGVWHSVFISRTGRDGILEVDNQPKVEGISPGAFTQLSLPLNMYIGGVHDARDVARKASITESFTGCIQKVVINGKTVKLVDDALAGINVANCLHFCVEEPCKNGGHCEPKMSYYSCHCHLGYAGNNCEKEVTEMIAEPMFTGASYLHYFDENIVKRIRGNKLDIRLKFRSFGPNGLLLWSGKKEMSAAADYLSLGLKEGYLHFQYNLGSGEVLIVYNSTRVDDGKWHTVRATRIEQGGTLVVDGGILISGASPGILNQLNVNNGLYLGGMESIASLSMNKYHSGLVGCLANVTLSTNYHIRLITHATTGINIQACL</sequence>
<dbReference type="GO" id="GO:0005509">
    <property type="term" value="F:calcium ion binding"/>
    <property type="evidence" value="ECO:0007669"/>
    <property type="project" value="InterPro"/>
</dbReference>
<dbReference type="CDD" id="cd00110">
    <property type="entry name" value="LamG"/>
    <property type="match status" value="2"/>
</dbReference>
<evidence type="ECO:0000256" key="3">
    <source>
        <dbReference type="PROSITE-ProRule" id="PRU00122"/>
    </source>
</evidence>
<accession>A0A8X6XVI6</accession>
<dbReference type="SMART" id="SM00282">
    <property type="entry name" value="LamG"/>
    <property type="match status" value="2"/>
</dbReference>
<protein>
    <recommendedName>
        <fullName evidence="8">Pikachurin</fullName>
    </recommendedName>
</protein>